<sequence>MTIIFDMHSVLQLKAGLAMELKQLQYFMAICEELHFTRAAEKMGVSPPNISQQIRRLEEELGVLLFDRVGKSIVLTEAGSILHEHGAAVFGHLQQASDAIADLKQMQGGSLSIGVLPGDADLLFNALLLNFHQTYPTISLSLLETMKVTEQVLDRSIDVGVTIGPVTDGRLTSIPLFQEEFSLAVSINDPLAAECFIPLNRLDALKMVMFPPDHQYRKLIDRFCMDSGFTLKPHMVMTTLPSILQMVQSGVGTCVLPRMLLHNISNPNIKVVHLRNPTPSLDICLIYRRDRYVGYAMRLFIKTLKAYIENAITSMWR</sequence>
<keyword evidence="2" id="KW-0805">Transcription regulation</keyword>
<dbReference type="InterPro" id="IPR005119">
    <property type="entry name" value="LysR_subst-bd"/>
</dbReference>
<dbReference type="Proteomes" id="UP000730618">
    <property type="component" value="Unassembled WGS sequence"/>
</dbReference>
<comment type="caution">
    <text evidence="6">The sequence shown here is derived from an EMBL/GenBank/DDBJ whole genome shotgun (WGS) entry which is preliminary data.</text>
</comment>
<dbReference type="PANTHER" id="PTHR30346">
    <property type="entry name" value="TRANSCRIPTIONAL DUAL REGULATOR HCAR-RELATED"/>
    <property type="match status" value="1"/>
</dbReference>
<evidence type="ECO:0000313" key="7">
    <source>
        <dbReference type="Proteomes" id="UP000730618"/>
    </source>
</evidence>
<feature type="domain" description="HTH lysR-type" evidence="5">
    <location>
        <begin position="19"/>
        <end position="76"/>
    </location>
</feature>
<name>A0ABN7TWG0_9BACL</name>
<comment type="similarity">
    <text evidence="1">Belongs to the LysR transcriptional regulatory family.</text>
</comment>
<dbReference type="PROSITE" id="PS50931">
    <property type="entry name" value="HTH_LYSR"/>
    <property type="match status" value="1"/>
</dbReference>
<dbReference type="CDD" id="cd05466">
    <property type="entry name" value="PBP2_LTTR_substrate"/>
    <property type="match status" value="1"/>
</dbReference>
<dbReference type="PANTHER" id="PTHR30346:SF31">
    <property type="entry name" value="LYSR SUBSTRATE-BINDING"/>
    <property type="match status" value="1"/>
</dbReference>
<organism evidence="6 7">
    <name type="scientific">Paenibacillus allorhizosphaerae</name>
    <dbReference type="NCBI Taxonomy" id="2849866"/>
    <lineage>
        <taxon>Bacteria</taxon>
        <taxon>Bacillati</taxon>
        <taxon>Bacillota</taxon>
        <taxon>Bacilli</taxon>
        <taxon>Bacillales</taxon>
        <taxon>Paenibacillaceae</taxon>
        <taxon>Paenibacillus</taxon>
    </lineage>
</organism>
<protein>
    <submittedName>
        <fullName evidence="6">HTH-type transcriptional regulator CynR</fullName>
    </submittedName>
</protein>
<evidence type="ECO:0000256" key="1">
    <source>
        <dbReference type="ARBA" id="ARBA00009437"/>
    </source>
</evidence>
<evidence type="ECO:0000259" key="5">
    <source>
        <dbReference type="PROSITE" id="PS50931"/>
    </source>
</evidence>
<dbReference type="Pfam" id="PF03466">
    <property type="entry name" value="LysR_substrate"/>
    <property type="match status" value="1"/>
</dbReference>
<keyword evidence="3" id="KW-0238">DNA-binding</keyword>
<evidence type="ECO:0000256" key="4">
    <source>
        <dbReference type="ARBA" id="ARBA00023163"/>
    </source>
</evidence>
<dbReference type="InterPro" id="IPR000847">
    <property type="entry name" value="LysR_HTH_N"/>
</dbReference>
<evidence type="ECO:0000256" key="3">
    <source>
        <dbReference type="ARBA" id="ARBA00023125"/>
    </source>
</evidence>
<gene>
    <name evidence="6" type="primary">cynR_3</name>
    <name evidence="6" type="ORF">PAECIP111802_07064</name>
</gene>
<reference evidence="6 7" key="1">
    <citation type="submission" date="2021-06" db="EMBL/GenBank/DDBJ databases">
        <authorList>
            <person name="Criscuolo A."/>
        </authorList>
    </citation>
    <scope>NUCLEOTIDE SEQUENCE [LARGE SCALE GENOMIC DNA]</scope>
    <source>
        <strain evidence="7">CIP 111802</strain>
    </source>
</reference>
<evidence type="ECO:0000256" key="2">
    <source>
        <dbReference type="ARBA" id="ARBA00023015"/>
    </source>
</evidence>
<dbReference type="EMBL" id="CAJVCE010000043">
    <property type="protein sequence ID" value="CAG7658518.1"/>
    <property type="molecule type" value="Genomic_DNA"/>
</dbReference>
<proteinExistence type="inferred from homology"/>
<accession>A0ABN7TWG0</accession>
<dbReference type="Pfam" id="PF00126">
    <property type="entry name" value="HTH_1"/>
    <property type="match status" value="1"/>
</dbReference>
<evidence type="ECO:0000313" key="6">
    <source>
        <dbReference type="EMBL" id="CAG7658518.1"/>
    </source>
</evidence>
<keyword evidence="4" id="KW-0804">Transcription</keyword>
<keyword evidence="7" id="KW-1185">Reference proteome</keyword>